<name>A0ACA9SKZ7_9GLOM</name>
<evidence type="ECO:0000313" key="2">
    <source>
        <dbReference type="Proteomes" id="UP000789920"/>
    </source>
</evidence>
<feature type="non-terminal residue" evidence="1">
    <location>
        <position position="162"/>
    </location>
</feature>
<proteinExistence type="predicted"/>
<dbReference type="Proteomes" id="UP000789920">
    <property type="component" value="Unassembled WGS sequence"/>
</dbReference>
<keyword evidence="2" id="KW-1185">Reference proteome</keyword>
<comment type="caution">
    <text evidence="1">The sequence shown here is derived from an EMBL/GenBank/DDBJ whole genome shotgun (WGS) entry which is preliminary data.</text>
</comment>
<dbReference type="EMBL" id="CAJVQC010136134">
    <property type="protein sequence ID" value="CAG8842898.1"/>
    <property type="molecule type" value="Genomic_DNA"/>
</dbReference>
<accession>A0ACA9SKZ7</accession>
<organism evidence="1 2">
    <name type="scientific">Racocetra persica</name>
    <dbReference type="NCBI Taxonomy" id="160502"/>
    <lineage>
        <taxon>Eukaryota</taxon>
        <taxon>Fungi</taxon>
        <taxon>Fungi incertae sedis</taxon>
        <taxon>Mucoromycota</taxon>
        <taxon>Glomeromycotina</taxon>
        <taxon>Glomeromycetes</taxon>
        <taxon>Diversisporales</taxon>
        <taxon>Gigasporaceae</taxon>
        <taxon>Racocetra</taxon>
    </lineage>
</organism>
<protein>
    <submittedName>
        <fullName evidence="1">23190_t:CDS:1</fullName>
    </submittedName>
</protein>
<evidence type="ECO:0000313" key="1">
    <source>
        <dbReference type="EMBL" id="CAG8842898.1"/>
    </source>
</evidence>
<reference evidence="1" key="1">
    <citation type="submission" date="2021-06" db="EMBL/GenBank/DDBJ databases">
        <authorList>
            <person name="Kallberg Y."/>
            <person name="Tangrot J."/>
            <person name="Rosling A."/>
        </authorList>
    </citation>
    <scope>NUCLEOTIDE SEQUENCE</scope>
    <source>
        <strain evidence="1">MA461A</strain>
    </source>
</reference>
<gene>
    <name evidence="1" type="ORF">RPERSI_LOCUS32525</name>
</gene>
<sequence>MAPNYYTETIKYNGVEISIRRSRQIRNLLKPNYGTINQKKKPITKYFCEQFQKRCDKCTNLLMEPEDFDETLSDSSPKSSYGSDQTYYESDAKEFVIHDRFKYIQNQNSILLDNQLYFSDNELMIDDSSSSQYHAAKETYSLLQQEEAQLLSWSNAIESMFA</sequence>